<protein>
    <submittedName>
        <fullName evidence="1">Uncharacterized protein</fullName>
    </submittedName>
</protein>
<evidence type="ECO:0000313" key="1">
    <source>
        <dbReference type="EMBL" id="TWT76581.1"/>
    </source>
</evidence>
<proteinExistence type="predicted"/>
<name>A0A5C5YNR1_9BACT</name>
<accession>A0A5C5YNR1</accession>
<comment type="caution">
    <text evidence="1">The sequence shown here is derived from an EMBL/GenBank/DDBJ whole genome shotgun (WGS) entry which is preliminary data.</text>
</comment>
<dbReference type="AlphaFoldDB" id="A0A5C5YNR1"/>
<dbReference type="EMBL" id="SJPJ01000002">
    <property type="protein sequence ID" value="TWT76581.1"/>
    <property type="molecule type" value="Genomic_DNA"/>
</dbReference>
<keyword evidence="2" id="KW-1185">Reference proteome</keyword>
<reference evidence="1 2" key="1">
    <citation type="submission" date="2019-02" db="EMBL/GenBank/DDBJ databases">
        <title>Deep-cultivation of Planctomycetes and their phenomic and genomic characterization uncovers novel biology.</title>
        <authorList>
            <person name="Wiegand S."/>
            <person name="Jogler M."/>
            <person name="Boedeker C."/>
            <person name="Pinto D."/>
            <person name="Vollmers J."/>
            <person name="Rivas-Marin E."/>
            <person name="Kohn T."/>
            <person name="Peeters S.H."/>
            <person name="Heuer A."/>
            <person name="Rast P."/>
            <person name="Oberbeckmann S."/>
            <person name="Bunk B."/>
            <person name="Jeske O."/>
            <person name="Meyerdierks A."/>
            <person name="Storesund J.E."/>
            <person name="Kallscheuer N."/>
            <person name="Luecker S."/>
            <person name="Lage O.M."/>
            <person name="Pohl T."/>
            <person name="Merkel B.J."/>
            <person name="Hornburger P."/>
            <person name="Mueller R.-W."/>
            <person name="Bruemmer F."/>
            <person name="Labrenz M."/>
            <person name="Spormann A.M."/>
            <person name="Op Den Camp H."/>
            <person name="Overmann J."/>
            <person name="Amann R."/>
            <person name="Jetten M.S.M."/>
            <person name="Mascher T."/>
            <person name="Medema M.H."/>
            <person name="Devos D.P."/>
            <person name="Kaster A.-K."/>
            <person name="Ovreas L."/>
            <person name="Rohde M."/>
            <person name="Galperin M.Y."/>
            <person name="Jogler C."/>
        </authorList>
    </citation>
    <scope>NUCLEOTIDE SEQUENCE [LARGE SCALE GENOMIC DNA]</scope>
    <source>
        <strain evidence="1 2">CA13</strain>
    </source>
</reference>
<evidence type="ECO:0000313" key="2">
    <source>
        <dbReference type="Proteomes" id="UP000315010"/>
    </source>
</evidence>
<organism evidence="1 2">
    <name type="scientific">Novipirellula herctigrandis</name>
    <dbReference type="NCBI Taxonomy" id="2527986"/>
    <lineage>
        <taxon>Bacteria</taxon>
        <taxon>Pseudomonadati</taxon>
        <taxon>Planctomycetota</taxon>
        <taxon>Planctomycetia</taxon>
        <taxon>Pirellulales</taxon>
        <taxon>Pirellulaceae</taxon>
        <taxon>Novipirellula</taxon>
    </lineage>
</organism>
<gene>
    <name evidence="1" type="ORF">CA13_70770</name>
</gene>
<dbReference type="Proteomes" id="UP000315010">
    <property type="component" value="Unassembled WGS sequence"/>
</dbReference>
<sequence length="91" mass="10177">MQLGAKEPAFEFEPIFLGRLEMSCVHLKKLFDLCAEEEVKLGGSDLVRIICTKCGEQEVCPAMLMEEYEATHQDEAIEVIVEPTSLSELAD</sequence>